<dbReference type="InterPro" id="IPR015449">
    <property type="entry name" value="K_chnl_Ca-activ_SK"/>
</dbReference>
<dbReference type="GO" id="GO:0016286">
    <property type="term" value="F:small conductance calcium-activated potassium channel activity"/>
    <property type="evidence" value="ECO:0007669"/>
    <property type="project" value="InterPro"/>
</dbReference>
<name>A0AA89BXL5_PINIB</name>
<evidence type="ECO:0000256" key="8">
    <source>
        <dbReference type="ARBA" id="ARBA00023303"/>
    </source>
</evidence>
<proteinExistence type="predicted"/>
<dbReference type="Proteomes" id="UP001186944">
    <property type="component" value="Unassembled WGS sequence"/>
</dbReference>
<evidence type="ECO:0000256" key="1">
    <source>
        <dbReference type="ARBA" id="ARBA00004141"/>
    </source>
</evidence>
<dbReference type="InterPro" id="IPR036122">
    <property type="entry name" value="CaM-bd_dom_sf"/>
</dbReference>
<comment type="subcellular location">
    <subcellularLocation>
        <location evidence="1">Membrane</location>
        <topology evidence="1">Multi-pass membrane protein</topology>
    </subcellularLocation>
</comment>
<comment type="caution">
    <text evidence="13">The sequence shown here is derived from an EMBL/GenBank/DDBJ whole genome shotgun (WGS) entry which is preliminary data.</text>
</comment>
<dbReference type="EMBL" id="VSWD01000007">
    <property type="protein sequence ID" value="KAK3098159.1"/>
    <property type="molecule type" value="Genomic_DNA"/>
</dbReference>
<dbReference type="FunFam" id="1.10.287.70:FF:000022">
    <property type="entry name" value="Small conductance calcium-activated potassium channel, isoform O"/>
    <property type="match status" value="1"/>
</dbReference>
<feature type="transmembrane region" description="Helical" evidence="11">
    <location>
        <begin position="478"/>
        <end position="497"/>
    </location>
</feature>
<evidence type="ECO:0000256" key="10">
    <source>
        <dbReference type="SAM" id="MobiDB-lite"/>
    </source>
</evidence>
<feature type="domain" description="Calmodulin-binding" evidence="12">
    <location>
        <begin position="547"/>
        <end position="623"/>
    </location>
</feature>
<organism evidence="13 14">
    <name type="scientific">Pinctada imbricata</name>
    <name type="common">Atlantic pearl-oyster</name>
    <name type="synonym">Pinctada martensii</name>
    <dbReference type="NCBI Taxonomy" id="66713"/>
    <lineage>
        <taxon>Eukaryota</taxon>
        <taxon>Metazoa</taxon>
        <taxon>Spiralia</taxon>
        <taxon>Lophotrochozoa</taxon>
        <taxon>Mollusca</taxon>
        <taxon>Bivalvia</taxon>
        <taxon>Autobranchia</taxon>
        <taxon>Pteriomorphia</taxon>
        <taxon>Pterioida</taxon>
        <taxon>Pterioidea</taxon>
        <taxon>Pteriidae</taxon>
        <taxon>Pinctada</taxon>
    </lineage>
</organism>
<dbReference type="Pfam" id="PF03530">
    <property type="entry name" value="SK_channel"/>
    <property type="match status" value="1"/>
</dbReference>
<dbReference type="SUPFAM" id="SSF81324">
    <property type="entry name" value="Voltage-gated potassium channels"/>
    <property type="match status" value="1"/>
</dbReference>
<protein>
    <recommendedName>
        <fullName evidence="12">Calmodulin-binding domain-containing protein</fullName>
    </recommendedName>
</protein>
<dbReference type="InterPro" id="IPR004178">
    <property type="entry name" value="CaM-bd_dom"/>
</dbReference>
<feature type="coiled-coil region" evidence="9">
    <location>
        <begin position="628"/>
        <end position="655"/>
    </location>
</feature>
<dbReference type="Pfam" id="PF02888">
    <property type="entry name" value="CaMBD"/>
    <property type="match status" value="1"/>
</dbReference>
<keyword evidence="7 11" id="KW-0472">Membrane</keyword>
<feature type="compositionally biased region" description="Basic and acidic residues" evidence="10">
    <location>
        <begin position="673"/>
        <end position="694"/>
    </location>
</feature>
<feature type="region of interest" description="Disordered" evidence="10">
    <location>
        <begin position="111"/>
        <end position="179"/>
    </location>
</feature>
<feature type="transmembrane region" description="Helical" evidence="11">
    <location>
        <begin position="301"/>
        <end position="322"/>
    </location>
</feature>
<feature type="compositionally biased region" description="Polar residues" evidence="10">
    <location>
        <begin position="713"/>
        <end position="724"/>
    </location>
</feature>
<evidence type="ECO:0000256" key="4">
    <source>
        <dbReference type="ARBA" id="ARBA00022860"/>
    </source>
</evidence>
<dbReference type="AlphaFoldDB" id="A0AA89BXL5"/>
<keyword evidence="5 11" id="KW-1133">Transmembrane helix</keyword>
<gene>
    <name evidence="13" type="ORF">FSP39_016769</name>
</gene>
<evidence type="ECO:0000256" key="7">
    <source>
        <dbReference type="ARBA" id="ARBA00023136"/>
    </source>
</evidence>
<sequence>MSEVVMVEPANETTRIDSTEQLLRDLPVAFSDLDKRGKDVVSEKATANRHEQNNTTQMETNSLQNIGQTSHNHGKLDGKINRAYTSPEIELNHSSAVYGSGAEHEIGSLESQADTHKEGDQVPQMSNDSGGSSTLPHNRLHLRASSDDDGARGSLLENTKGREDGSKHIDSRPHPMSDIGVDYMRVNGAIGSFKQLQKPTSMQSLPTSSKMSYTSDDANIGLVEKGEAGEKYGMDDNAKKKDQKPNVGYRLGKRKTLYERRKKISDYCLVFGMLGIILMILETELTMADVYTKDDVYSIVLKSLISLSTLVLLALIMAYHIVEIQLFAIDNCVEDWRIAISWRRCLQLGLELIVCAIHPIPGAFYFSWTTTNAISCDVSLGCELLTQKVPVDILLSIPMFLRLYLIARVMLLHSRLFTDASSRSIGALNRINFDTHFVLKTLMHICPGTVMMVFMFSMWIITSWLLRACESYFDVRHANILNSMWMISITFLSVGYGDIVPNTYCGRGISIATGVMGAGVTALIVAVLAKKLDLNRAEKHVHNFMMDTQLQKRLKNAAANVLRETWLIYKYTKLMKRIDVAKVRVHQRKFLQAIHSLRSVKMGQRKLAENQNTIVDMAKTQMSIRDMVSEMKDNTAAVEKRVDEIEKKLAMLQGQLDMLPALIADRVISRRRDDTSVVSRESREIKDVEGRKPDFNQLRRSSPPRRRKYAFQPISSPTNPQNASEPDVPVANDDSSSVQGDISQI</sequence>
<dbReference type="PRINTS" id="PR01451">
    <property type="entry name" value="SKCHANNEL"/>
</dbReference>
<feature type="compositionally biased region" description="Basic and acidic residues" evidence="10">
    <location>
        <begin position="42"/>
        <end position="52"/>
    </location>
</feature>
<feature type="transmembrane region" description="Helical" evidence="11">
    <location>
        <begin position="264"/>
        <end position="281"/>
    </location>
</feature>
<keyword evidence="2" id="KW-0813">Transport</keyword>
<keyword evidence="4" id="KW-0112">Calmodulin-binding</keyword>
<dbReference type="Gene3D" id="1.10.287.70">
    <property type="match status" value="2"/>
</dbReference>
<feature type="transmembrane region" description="Helical" evidence="11">
    <location>
        <begin position="442"/>
        <end position="466"/>
    </location>
</feature>
<dbReference type="SMART" id="SM01053">
    <property type="entry name" value="CaMBD"/>
    <property type="match status" value="1"/>
</dbReference>
<dbReference type="FunFam" id="1.10.287.70:FF:000027">
    <property type="entry name" value="Small conductance calcium-activated potassium channel, isoform O"/>
    <property type="match status" value="1"/>
</dbReference>
<feature type="compositionally biased region" description="Basic and acidic residues" evidence="10">
    <location>
        <begin position="159"/>
        <end position="175"/>
    </location>
</feature>
<keyword evidence="9" id="KW-0175">Coiled coil</keyword>
<dbReference type="SUPFAM" id="SSF81327">
    <property type="entry name" value="Small-conductance potassium channel"/>
    <property type="match status" value="1"/>
</dbReference>
<feature type="compositionally biased region" description="Basic and acidic residues" evidence="10">
    <location>
        <begin position="111"/>
        <end position="120"/>
    </location>
</feature>
<reference evidence="13" key="1">
    <citation type="submission" date="2019-08" db="EMBL/GenBank/DDBJ databases">
        <title>The improved chromosome-level genome for the pearl oyster Pinctada fucata martensii using PacBio sequencing and Hi-C.</title>
        <authorList>
            <person name="Zheng Z."/>
        </authorList>
    </citation>
    <scope>NUCLEOTIDE SEQUENCE</scope>
    <source>
        <strain evidence="13">ZZ-2019</strain>
        <tissue evidence="13">Adductor muscle</tissue>
    </source>
</reference>
<feature type="compositionally biased region" description="Polar residues" evidence="10">
    <location>
        <begin position="733"/>
        <end position="745"/>
    </location>
</feature>
<evidence type="ECO:0000256" key="3">
    <source>
        <dbReference type="ARBA" id="ARBA00022692"/>
    </source>
</evidence>
<keyword evidence="6" id="KW-0406">Ion transport</keyword>
<evidence type="ECO:0000256" key="6">
    <source>
        <dbReference type="ARBA" id="ARBA00023065"/>
    </source>
</evidence>
<accession>A0AA89BXL5</accession>
<feature type="transmembrane region" description="Helical" evidence="11">
    <location>
        <begin position="509"/>
        <end position="529"/>
    </location>
</feature>
<dbReference type="InterPro" id="IPR013099">
    <property type="entry name" value="K_chnl_dom"/>
</dbReference>
<feature type="region of interest" description="Disordered" evidence="10">
    <location>
        <begin position="673"/>
        <end position="745"/>
    </location>
</feature>
<feature type="region of interest" description="Disordered" evidence="10">
    <location>
        <begin position="42"/>
        <end position="61"/>
    </location>
</feature>
<evidence type="ECO:0000259" key="12">
    <source>
        <dbReference type="SMART" id="SM01053"/>
    </source>
</evidence>
<keyword evidence="8" id="KW-0407">Ion channel</keyword>
<keyword evidence="3 11" id="KW-0812">Transmembrane</keyword>
<dbReference type="GO" id="GO:0005516">
    <property type="term" value="F:calmodulin binding"/>
    <property type="evidence" value="ECO:0007669"/>
    <property type="project" value="UniProtKB-KW"/>
</dbReference>
<evidence type="ECO:0000256" key="2">
    <source>
        <dbReference type="ARBA" id="ARBA00022448"/>
    </source>
</evidence>
<keyword evidence="14" id="KW-1185">Reference proteome</keyword>
<evidence type="ECO:0000256" key="9">
    <source>
        <dbReference type="SAM" id="Coils"/>
    </source>
</evidence>
<evidence type="ECO:0000256" key="11">
    <source>
        <dbReference type="SAM" id="Phobius"/>
    </source>
</evidence>
<evidence type="ECO:0000313" key="13">
    <source>
        <dbReference type="EMBL" id="KAK3098159.1"/>
    </source>
</evidence>
<dbReference type="GO" id="GO:0016020">
    <property type="term" value="C:membrane"/>
    <property type="evidence" value="ECO:0007669"/>
    <property type="project" value="UniProtKB-SubCell"/>
</dbReference>
<evidence type="ECO:0000256" key="5">
    <source>
        <dbReference type="ARBA" id="ARBA00022989"/>
    </source>
</evidence>
<dbReference type="PANTHER" id="PTHR10153">
    <property type="entry name" value="SMALL CONDUCTANCE CALCIUM-ACTIVATED POTASSIUM CHANNEL"/>
    <property type="match status" value="1"/>
</dbReference>
<feature type="compositionally biased region" description="Polar residues" evidence="10">
    <location>
        <begin position="123"/>
        <end position="136"/>
    </location>
</feature>
<evidence type="ECO:0000313" key="14">
    <source>
        <dbReference type="Proteomes" id="UP001186944"/>
    </source>
</evidence>
<dbReference type="Pfam" id="PF07885">
    <property type="entry name" value="Ion_trans_2"/>
    <property type="match status" value="1"/>
</dbReference>
<feature type="transmembrane region" description="Helical" evidence="11">
    <location>
        <begin position="393"/>
        <end position="411"/>
    </location>
</feature>